<evidence type="ECO:0000313" key="2">
    <source>
        <dbReference type="EMBL" id="CAA9345757.1"/>
    </source>
</evidence>
<organism evidence="2">
    <name type="scientific">uncultured Nocardioidaceae bacterium</name>
    <dbReference type="NCBI Taxonomy" id="253824"/>
    <lineage>
        <taxon>Bacteria</taxon>
        <taxon>Bacillati</taxon>
        <taxon>Actinomycetota</taxon>
        <taxon>Actinomycetes</taxon>
        <taxon>Propionibacteriales</taxon>
        <taxon>Nocardioidaceae</taxon>
        <taxon>environmental samples</taxon>
    </lineage>
</organism>
<dbReference type="EMBL" id="CADCUH010000106">
    <property type="protein sequence ID" value="CAA9345757.1"/>
    <property type="molecule type" value="Genomic_DNA"/>
</dbReference>
<feature type="region of interest" description="Disordered" evidence="1">
    <location>
        <begin position="1"/>
        <end position="70"/>
    </location>
</feature>
<gene>
    <name evidence="2" type="ORF">AVDCRST_MAG36-1633</name>
</gene>
<proteinExistence type="predicted"/>
<feature type="non-terminal residue" evidence="2">
    <location>
        <position position="70"/>
    </location>
</feature>
<sequence length="70" mass="7264">VSSEAGAVPPPGEARGRSEVNPDHRRPTSAPDGRFPRAPGSGRVPREGGLRTRLHPGEEQPVHAGPEGAV</sequence>
<name>A0A6J4LZ67_9ACTN</name>
<protein>
    <submittedName>
        <fullName evidence="2">Uncharacterized protein</fullName>
    </submittedName>
</protein>
<feature type="compositionally biased region" description="Basic and acidic residues" evidence="1">
    <location>
        <begin position="14"/>
        <end position="26"/>
    </location>
</feature>
<feature type="non-terminal residue" evidence="2">
    <location>
        <position position="1"/>
    </location>
</feature>
<evidence type="ECO:0000256" key="1">
    <source>
        <dbReference type="SAM" id="MobiDB-lite"/>
    </source>
</evidence>
<reference evidence="2" key="1">
    <citation type="submission" date="2020-02" db="EMBL/GenBank/DDBJ databases">
        <authorList>
            <person name="Meier V. D."/>
        </authorList>
    </citation>
    <scope>NUCLEOTIDE SEQUENCE</scope>
    <source>
        <strain evidence="2">AVDCRST_MAG36</strain>
    </source>
</reference>
<dbReference type="AlphaFoldDB" id="A0A6J4LZ67"/>
<accession>A0A6J4LZ67</accession>
<feature type="compositionally biased region" description="Basic and acidic residues" evidence="1">
    <location>
        <begin position="44"/>
        <end position="61"/>
    </location>
</feature>